<keyword evidence="4" id="KW-0119">Carbohydrate metabolism</keyword>
<feature type="active site" description="Proton donor" evidence="6">
    <location>
        <position position="195"/>
    </location>
</feature>
<evidence type="ECO:0000256" key="6">
    <source>
        <dbReference type="PIRSR" id="PIRSR606710-1"/>
    </source>
</evidence>
<name>E8N412_ANATU</name>
<dbReference type="InterPro" id="IPR052176">
    <property type="entry name" value="Glycosyl_Hydrlase_43_Enz"/>
</dbReference>
<dbReference type="GO" id="GO:0045493">
    <property type="term" value="P:xylan catabolic process"/>
    <property type="evidence" value="ECO:0007669"/>
    <property type="project" value="UniProtKB-KW"/>
</dbReference>
<evidence type="ECO:0000256" key="8">
    <source>
        <dbReference type="RuleBase" id="RU361187"/>
    </source>
</evidence>
<dbReference type="FunCoup" id="E8N412">
    <property type="interactions" value="36"/>
</dbReference>
<evidence type="ECO:0000256" key="3">
    <source>
        <dbReference type="ARBA" id="ARBA00022801"/>
    </source>
</evidence>
<keyword evidence="5 8" id="KW-0326">Glycosidase</keyword>
<dbReference type="PANTHER" id="PTHR43772:SF2">
    <property type="entry name" value="PUTATIVE (AFU_ORTHOLOGUE AFUA_2G04480)-RELATED"/>
    <property type="match status" value="1"/>
</dbReference>
<dbReference type="SUPFAM" id="SSF75005">
    <property type="entry name" value="Arabinanase/levansucrase/invertase"/>
    <property type="match status" value="1"/>
</dbReference>
<keyword evidence="3 8" id="KW-0378">Hydrolase</keyword>
<proteinExistence type="inferred from homology"/>
<dbReference type="Proteomes" id="UP000008922">
    <property type="component" value="Chromosome"/>
</dbReference>
<evidence type="ECO:0000256" key="4">
    <source>
        <dbReference type="ARBA" id="ARBA00023277"/>
    </source>
</evidence>
<dbReference type="OrthoDB" id="9758923at2"/>
<feature type="site" description="Important for catalytic activity, responsible for pKa modulation of the active site Glu and correct orientation of both the proton donor and substrate" evidence="7">
    <location>
        <position position="125"/>
    </location>
</feature>
<dbReference type="EC" id="3.2.1.-" evidence="9"/>
<dbReference type="GO" id="GO:0004553">
    <property type="term" value="F:hydrolase activity, hydrolyzing O-glycosyl compounds"/>
    <property type="evidence" value="ECO:0007669"/>
    <property type="project" value="InterPro"/>
</dbReference>
<sequence length="314" mass="36096">MESTYQNPLSITHIGDPFVLKAPDGKYYCYATSAPDGFKAWCSIDLVHWESLGYVYSLTEKSWGERDFWAPEVIYYQGKYIMHYTARWKENHSLRLGVAISEKPEGPFIDVFSHPMFDFGYATIDGHVFIDDDKRAYLYYSKDCSENIVDGRHESHLYVVELESNLLSIRGEPVKIAQPEQEWELRSGNEWRWNEGPFMIKRNGKYYLMYSANFYASRDYAIGYAIANHPLGPFQKAAHNPILYSTSPEISGPGHNSVISSPDGKELFIVYHIHTNPDCPSDDRQICIDRLLFQDDDTLHVLGPTNTPQPLPSR</sequence>
<dbReference type="AlphaFoldDB" id="E8N412"/>
<dbReference type="STRING" id="926569.ANT_11420"/>
<organism evidence="9 10">
    <name type="scientific">Anaerolinea thermophila (strain DSM 14523 / JCM 11388 / NBRC 100420 / UNI-1)</name>
    <dbReference type="NCBI Taxonomy" id="926569"/>
    <lineage>
        <taxon>Bacteria</taxon>
        <taxon>Bacillati</taxon>
        <taxon>Chloroflexota</taxon>
        <taxon>Anaerolineae</taxon>
        <taxon>Anaerolineales</taxon>
        <taxon>Anaerolineaceae</taxon>
        <taxon>Anaerolinea</taxon>
    </lineage>
</organism>
<dbReference type="KEGG" id="atm:ANT_11420"/>
<evidence type="ECO:0000313" key="10">
    <source>
        <dbReference type="Proteomes" id="UP000008922"/>
    </source>
</evidence>
<dbReference type="InParanoid" id="E8N412"/>
<dbReference type="CDD" id="cd08991">
    <property type="entry name" value="GH43_HoAraf43-like"/>
    <property type="match status" value="1"/>
</dbReference>
<dbReference type="InterPro" id="IPR006710">
    <property type="entry name" value="Glyco_hydro_43"/>
</dbReference>
<evidence type="ECO:0000313" key="9">
    <source>
        <dbReference type="EMBL" id="BAJ63176.1"/>
    </source>
</evidence>
<protein>
    <submittedName>
        <fullName evidence="9">Glycosidase</fullName>
        <ecNumber evidence="9">3.2.1.-</ecNumber>
    </submittedName>
</protein>
<dbReference type="HOGENOM" id="CLU_009397_4_2_0"/>
<feature type="active site" description="Proton acceptor" evidence="6">
    <location>
        <position position="16"/>
    </location>
</feature>
<dbReference type="RefSeq" id="WP_013559564.1">
    <property type="nucleotide sequence ID" value="NC_014960.1"/>
</dbReference>
<keyword evidence="10" id="KW-1185">Reference proteome</keyword>
<accession>E8N412</accession>
<gene>
    <name evidence="9" type="ordered locus">ANT_11420</name>
</gene>
<reference evidence="9 10" key="1">
    <citation type="submission" date="2010-12" db="EMBL/GenBank/DDBJ databases">
        <title>Whole genome sequence of Anaerolinea thermophila UNI-1.</title>
        <authorList>
            <person name="Narita-Yamada S."/>
            <person name="Kishi E."/>
            <person name="Watanabe Y."/>
            <person name="Takasaki K."/>
            <person name="Ankai A."/>
            <person name="Oguchi A."/>
            <person name="Fukui S."/>
            <person name="Takahashi M."/>
            <person name="Yashiro I."/>
            <person name="Hosoyama A."/>
            <person name="Sekiguchi Y."/>
            <person name="Hanada S."/>
            <person name="Fujita N."/>
        </authorList>
    </citation>
    <scope>NUCLEOTIDE SEQUENCE [LARGE SCALE GENOMIC DNA]</scope>
    <source>
        <strain evidence="10">DSM 14523 / JCM 11388 / NBRC 100420 / UNI-1</strain>
    </source>
</reference>
<keyword evidence="2" id="KW-0858">Xylan degradation</keyword>
<dbReference type="eggNOG" id="COG3940">
    <property type="taxonomic scope" value="Bacteria"/>
</dbReference>
<comment type="similarity">
    <text evidence="1 8">Belongs to the glycosyl hydrolase 43 family.</text>
</comment>
<evidence type="ECO:0000256" key="1">
    <source>
        <dbReference type="ARBA" id="ARBA00009865"/>
    </source>
</evidence>
<dbReference type="PANTHER" id="PTHR43772">
    <property type="entry name" value="ENDO-1,4-BETA-XYLANASE"/>
    <property type="match status" value="1"/>
</dbReference>
<evidence type="ECO:0000256" key="5">
    <source>
        <dbReference type="ARBA" id="ARBA00023295"/>
    </source>
</evidence>
<keyword evidence="2" id="KW-0624">Polysaccharide degradation</keyword>
<dbReference type="EMBL" id="AP012029">
    <property type="protein sequence ID" value="BAJ63176.1"/>
    <property type="molecule type" value="Genomic_DNA"/>
</dbReference>
<dbReference type="InterPro" id="IPR023296">
    <property type="entry name" value="Glyco_hydro_beta-prop_sf"/>
</dbReference>
<evidence type="ECO:0000256" key="2">
    <source>
        <dbReference type="ARBA" id="ARBA00022651"/>
    </source>
</evidence>
<dbReference type="Gene3D" id="2.115.10.20">
    <property type="entry name" value="Glycosyl hydrolase domain, family 43"/>
    <property type="match status" value="1"/>
</dbReference>
<dbReference type="Pfam" id="PF04616">
    <property type="entry name" value="Glyco_hydro_43"/>
    <property type="match status" value="1"/>
</dbReference>
<evidence type="ECO:0000256" key="7">
    <source>
        <dbReference type="PIRSR" id="PIRSR606710-2"/>
    </source>
</evidence>